<keyword evidence="1" id="KW-0805">Transcription regulation</keyword>
<evidence type="ECO:0000313" key="7">
    <source>
        <dbReference type="Proteomes" id="UP000246132"/>
    </source>
</evidence>
<dbReference type="SUPFAM" id="SSF46785">
    <property type="entry name" value="Winged helix' DNA-binding domain"/>
    <property type="match status" value="1"/>
</dbReference>
<dbReference type="AlphaFoldDB" id="A0A3A8ABU4"/>
<comment type="caution">
    <text evidence="6">The sequence shown here is derived from an EMBL/GenBank/DDBJ whole genome shotgun (WGS) entry which is preliminary data.</text>
</comment>
<dbReference type="PANTHER" id="PTHR30136">
    <property type="entry name" value="HELIX-TURN-HELIX TRANSCRIPTIONAL REGULATOR, ICLR FAMILY"/>
    <property type="match status" value="1"/>
</dbReference>
<dbReference type="InterPro" id="IPR014757">
    <property type="entry name" value="Tscrpt_reg_IclR_C"/>
</dbReference>
<evidence type="ECO:0000259" key="5">
    <source>
        <dbReference type="PROSITE" id="PS51078"/>
    </source>
</evidence>
<feature type="domain" description="IclR-ED" evidence="5">
    <location>
        <begin position="65"/>
        <end position="249"/>
    </location>
</feature>
<dbReference type="Proteomes" id="UP000246132">
    <property type="component" value="Unassembled WGS sequence"/>
</dbReference>
<dbReference type="SUPFAM" id="SSF55781">
    <property type="entry name" value="GAF domain-like"/>
    <property type="match status" value="1"/>
</dbReference>
<dbReference type="PROSITE" id="PS51078">
    <property type="entry name" value="ICLR_ED"/>
    <property type="match status" value="1"/>
</dbReference>
<dbReference type="PANTHER" id="PTHR30136:SF35">
    <property type="entry name" value="HTH-TYPE TRANSCRIPTIONAL REGULATOR RV1719"/>
    <property type="match status" value="1"/>
</dbReference>
<dbReference type="InterPro" id="IPR005471">
    <property type="entry name" value="Tscrpt_reg_IclR_N"/>
</dbReference>
<dbReference type="SMART" id="SM00346">
    <property type="entry name" value="HTH_ICLR"/>
    <property type="match status" value="1"/>
</dbReference>
<evidence type="ECO:0000256" key="2">
    <source>
        <dbReference type="ARBA" id="ARBA00023125"/>
    </source>
</evidence>
<dbReference type="InterPro" id="IPR050707">
    <property type="entry name" value="HTH_MetabolicPath_Reg"/>
</dbReference>
<keyword evidence="3" id="KW-0804">Transcription</keyword>
<evidence type="ECO:0000313" key="6">
    <source>
        <dbReference type="EMBL" id="RKF06459.1"/>
    </source>
</evidence>
<evidence type="ECO:0000256" key="3">
    <source>
        <dbReference type="ARBA" id="ARBA00023163"/>
    </source>
</evidence>
<dbReference type="RefSeq" id="WP_109766104.1">
    <property type="nucleotide sequence ID" value="NZ_JASHJQ010000002.1"/>
</dbReference>
<dbReference type="InterPro" id="IPR036388">
    <property type="entry name" value="WH-like_DNA-bd_sf"/>
</dbReference>
<dbReference type="PROSITE" id="PS51077">
    <property type="entry name" value="HTH_ICLR"/>
    <property type="match status" value="1"/>
</dbReference>
<keyword evidence="7" id="KW-1185">Reference proteome</keyword>
<dbReference type="GO" id="GO:0003677">
    <property type="term" value="F:DNA binding"/>
    <property type="evidence" value="ECO:0007669"/>
    <property type="project" value="UniProtKB-KW"/>
</dbReference>
<evidence type="ECO:0000256" key="1">
    <source>
        <dbReference type="ARBA" id="ARBA00023015"/>
    </source>
</evidence>
<dbReference type="Pfam" id="PF09339">
    <property type="entry name" value="HTH_IclR"/>
    <property type="match status" value="1"/>
</dbReference>
<dbReference type="Gene3D" id="3.30.450.40">
    <property type="match status" value="1"/>
</dbReference>
<dbReference type="EMBL" id="QFWV02000007">
    <property type="protein sequence ID" value="RKF06459.1"/>
    <property type="molecule type" value="Genomic_DNA"/>
</dbReference>
<proteinExistence type="predicted"/>
<organism evidence="6 7">
    <name type="scientific">Oceaniradius stylonematis</name>
    <dbReference type="NCBI Taxonomy" id="2184161"/>
    <lineage>
        <taxon>Bacteria</taxon>
        <taxon>Pseudomonadati</taxon>
        <taxon>Pseudomonadota</taxon>
        <taxon>Alphaproteobacteria</taxon>
        <taxon>Hyphomicrobiales</taxon>
        <taxon>Ahrensiaceae</taxon>
        <taxon>Oceaniradius</taxon>
    </lineage>
</organism>
<dbReference type="InterPro" id="IPR036390">
    <property type="entry name" value="WH_DNA-bd_sf"/>
</dbReference>
<feature type="domain" description="HTH iclR-type" evidence="4">
    <location>
        <begin position="3"/>
        <end position="64"/>
    </location>
</feature>
<dbReference type="GO" id="GO:0045892">
    <property type="term" value="P:negative regulation of DNA-templated transcription"/>
    <property type="evidence" value="ECO:0007669"/>
    <property type="project" value="TreeGrafter"/>
</dbReference>
<evidence type="ECO:0000259" key="4">
    <source>
        <dbReference type="PROSITE" id="PS51077"/>
    </source>
</evidence>
<dbReference type="Pfam" id="PF01614">
    <property type="entry name" value="IclR_C"/>
    <property type="match status" value="1"/>
</dbReference>
<protein>
    <submittedName>
        <fullName evidence="6">IclR family transcriptional regulator</fullName>
    </submittedName>
</protein>
<reference evidence="6 7" key="1">
    <citation type="journal article" date="2018" name="Int. J. Syst. Bacteriol.">
        <title>Oceaniradius stylonemae gen. nov., sp. nov., isolated from a red alga, Stylonema cornu-cervi.</title>
        <authorList>
            <person name="Jeong S."/>
        </authorList>
    </citation>
    <scope>NUCLEOTIDE SEQUENCE [LARGE SCALE GENOMIC DNA]</scope>
    <source>
        <strain evidence="6 7">StC1</strain>
    </source>
</reference>
<sequence length="256" mass="27696">MNVRAVVRAASILQSFTDKPLQSLAEIAAATGLDKGTTRRILVTLIGCGFVVQDPVTQRYGLGRVIRVLASNVVDHFDLRSVAVPVLTELAHELHMTMFLSVFHDRSALCLDRIHDMTGMEVRWWAVGGTLPFNSGGAPKLLLAYQTPETIDAILAEQPLPPVNDSVIVEKAGFRARLAEIRKRGWEFAVDDVAEGLAALAVPVLAEDGSIICALSMAGLTPQMVIGDRPAHLDMMLDAAKRVRAALGVRERPASE</sequence>
<dbReference type="InterPro" id="IPR029016">
    <property type="entry name" value="GAF-like_dom_sf"/>
</dbReference>
<gene>
    <name evidence="6" type="ORF">DEM25_012745</name>
</gene>
<dbReference type="GO" id="GO:0003700">
    <property type="term" value="F:DNA-binding transcription factor activity"/>
    <property type="evidence" value="ECO:0007669"/>
    <property type="project" value="TreeGrafter"/>
</dbReference>
<keyword evidence="2" id="KW-0238">DNA-binding</keyword>
<accession>A0A3A8ABU4</accession>
<dbReference type="OrthoDB" id="6811967at2"/>
<dbReference type="Gene3D" id="1.10.10.10">
    <property type="entry name" value="Winged helix-like DNA-binding domain superfamily/Winged helix DNA-binding domain"/>
    <property type="match status" value="1"/>
</dbReference>
<name>A0A3A8ABU4_9HYPH</name>